<dbReference type="Pfam" id="PF12741">
    <property type="entry name" value="SusD-like"/>
    <property type="match status" value="1"/>
</dbReference>
<reference evidence="3" key="1">
    <citation type="submission" date="2016-11" db="EMBL/GenBank/DDBJ databases">
        <authorList>
            <person name="Jaros S."/>
            <person name="Januszkiewicz K."/>
            <person name="Wedrychowicz H."/>
        </authorList>
    </citation>
    <scope>NUCLEOTIDE SEQUENCE [LARGE SCALE GENOMIC DNA]</scope>
    <source>
        <strain evidence="3">DSM 19859</strain>
    </source>
</reference>
<dbReference type="PROSITE" id="PS51257">
    <property type="entry name" value="PROKAR_LIPOPROTEIN"/>
    <property type="match status" value="1"/>
</dbReference>
<dbReference type="SUPFAM" id="SSF48452">
    <property type="entry name" value="TPR-like"/>
    <property type="match status" value="1"/>
</dbReference>
<organism evidence="3 4">
    <name type="scientific">Leeuwenhoekiella palythoae</name>
    <dbReference type="NCBI Taxonomy" id="573501"/>
    <lineage>
        <taxon>Bacteria</taxon>
        <taxon>Pseudomonadati</taxon>
        <taxon>Bacteroidota</taxon>
        <taxon>Flavobacteriia</taxon>
        <taxon>Flavobacteriales</taxon>
        <taxon>Flavobacteriaceae</taxon>
        <taxon>Leeuwenhoekiella</taxon>
    </lineage>
</organism>
<evidence type="ECO:0000313" key="3">
    <source>
        <dbReference type="EMBL" id="SHI21302.1"/>
    </source>
</evidence>
<accession>A0A1M5ZAU2</accession>
<dbReference type="AlphaFoldDB" id="A0A1M5ZAU2"/>
<protein>
    <submittedName>
        <fullName evidence="3">Starch-binding associating with outer membrane</fullName>
    </submittedName>
    <submittedName>
        <fullName evidence="2">SusD-like starch-binding protein associating with outer membrane</fullName>
    </submittedName>
</protein>
<dbReference type="Gene3D" id="1.25.40.390">
    <property type="match status" value="2"/>
</dbReference>
<keyword evidence="5" id="KW-1185">Reference proteome</keyword>
<dbReference type="Pfam" id="PF12771">
    <property type="entry name" value="SusD-like_2"/>
    <property type="match status" value="1"/>
</dbReference>
<feature type="signal peptide" evidence="1">
    <location>
        <begin position="1"/>
        <end position="20"/>
    </location>
</feature>
<dbReference type="InterPro" id="IPR041662">
    <property type="entry name" value="SusD-like_2"/>
</dbReference>
<dbReference type="InterPro" id="IPR024302">
    <property type="entry name" value="SusD-like"/>
</dbReference>
<dbReference type="EMBL" id="QOVN01000005">
    <property type="protein sequence ID" value="RXG28082.1"/>
    <property type="molecule type" value="Genomic_DNA"/>
</dbReference>
<name>A0A1M5ZAU2_9FLAO</name>
<dbReference type="OrthoDB" id="725917at2"/>
<gene>
    <name evidence="2" type="ORF">DSM01_2589</name>
    <name evidence="3" type="ORF">SAMN04487999_2856</name>
</gene>
<dbReference type="Proteomes" id="UP000184240">
    <property type="component" value="Unassembled WGS sequence"/>
</dbReference>
<reference evidence="4" key="2">
    <citation type="submission" date="2016-11" db="EMBL/GenBank/DDBJ databases">
        <authorList>
            <person name="Varghese N."/>
            <person name="Submissions S."/>
        </authorList>
    </citation>
    <scope>NUCLEOTIDE SEQUENCE [LARGE SCALE GENOMIC DNA]</scope>
    <source>
        <strain evidence="4">DSM 19859</strain>
    </source>
</reference>
<dbReference type="Proteomes" id="UP000290037">
    <property type="component" value="Unassembled WGS sequence"/>
</dbReference>
<dbReference type="EMBL" id="FQXT01000005">
    <property type="protein sequence ID" value="SHI21302.1"/>
    <property type="molecule type" value="Genomic_DNA"/>
</dbReference>
<evidence type="ECO:0000313" key="2">
    <source>
        <dbReference type="EMBL" id="RXG28082.1"/>
    </source>
</evidence>
<evidence type="ECO:0000256" key="1">
    <source>
        <dbReference type="SAM" id="SignalP"/>
    </source>
</evidence>
<dbReference type="InterPro" id="IPR011990">
    <property type="entry name" value="TPR-like_helical_dom_sf"/>
</dbReference>
<evidence type="ECO:0000313" key="4">
    <source>
        <dbReference type="Proteomes" id="UP000184240"/>
    </source>
</evidence>
<evidence type="ECO:0000313" key="5">
    <source>
        <dbReference type="Proteomes" id="UP000290037"/>
    </source>
</evidence>
<feature type="chain" id="PRO_5013246092" evidence="1">
    <location>
        <begin position="21"/>
        <end position="587"/>
    </location>
</feature>
<dbReference type="RefSeq" id="WP_072984107.1">
    <property type="nucleotide sequence ID" value="NZ_CAXPJH010000010.1"/>
</dbReference>
<dbReference type="STRING" id="573501.SAMN04487999_2856"/>
<keyword evidence="1" id="KW-0732">Signal</keyword>
<reference evidence="2 5" key="3">
    <citation type="submission" date="2018-07" db="EMBL/GenBank/DDBJ databases">
        <title>Leeuwenhoekiella genomics.</title>
        <authorList>
            <person name="Tahon G."/>
            <person name="Willems A."/>
        </authorList>
    </citation>
    <scope>NUCLEOTIDE SEQUENCE [LARGE SCALE GENOMIC DNA]</scope>
    <source>
        <strain evidence="2 5">LMG 24856</strain>
    </source>
</reference>
<sequence>MKKIYNVLFIAFLSALTVFQSCETVELEMLENPNSLSPDQANPSLLFNSVQLSYRNGVSSFNNIGAQLGRIDYMSGRIYFNNYGSGTLNGPWGNLFSSMNPDIAVIEESNTDGSYDYILGASKAMQAHLMMLLVDYVGDIVWSEANMPLDFPNPNLDDDAAVYDAALSLLNEASSLLQGASVGTSTDLFYEGDGGKWIKFINTLKMRAALTTGDYNGVINATNVIESAEDNFTFAYGTNLQQPDTRHPDYASDYTDSGAGLYRSNWLMNLMAGTYGDFSGNDDPRRRYYFYRQNAVTPGSFTLLFWEADENYYLYDGAVDAASLACSAQDVPSHLEFTEQEDYWCSMRLGYWGRIHGNNEGIPPDSFTRTATGVYPAGGRFDDNLDWVILNPDQSNITFYDAAVGLGRGAGGAGIEPIILSSYVEFWRAEAYLMLGQDDPAEDAFEAGVTESVNYVTTFTDPTADTSLAPTAEDISEFIADITDEFSDADENTALDAFDWPVEKSKLDILGEQFFIAMYGGGADAFNFIRRTGYPRTLARNIDPNPGPFPRTLLYPSSEVNANPNVSQRQDNLTQVFWDAGVTNPAN</sequence>
<proteinExistence type="predicted"/>